<protein>
    <submittedName>
        <fullName evidence="1">Uncharacterized protein</fullName>
    </submittedName>
</protein>
<evidence type="ECO:0000313" key="1">
    <source>
        <dbReference type="EMBL" id="PVU84778.1"/>
    </source>
</evidence>
<dbReference type="AlphaFoldDB" id="A0A2T9XXH5"/>
<dbReference type="EMBL" id="MBFS01003829">
    <property type="protein sequence ID" value="PVU84778.1"/>
    <property type="molecule type" value="Genomic_DNA"/>
</dbReference>
<name>A0A2T9XXH5_9FUNG</name>
<keyword evidence="2" id="KW-1185">Reference proteome</keyword>
<evidence type="ECO:0000313" key="2">
    <source>
        <dbReference type="Proteomes" id="UP000245609"/>
    </source>
</evidence>
<sequence length="160" mass="17907">MSGSNQSSQKGGHFAKTNIGRLNTYSKLPGLEMFTTNMQNLESVSNPYINQVAIHGVSIHSQSQFKNIALHVAWWKDFVVNIIGAQLAHVRELKVSSNRVKHMNDTEYILTWTSDIQSKTSFSEFGSIVYCLFTSTNALSTFLKLTAKSSKQNSKVCEVR</sequence>
<dbReference type="Proteomes" id="UP000245609">
    <property type="component" value="Unassembled WGS sequence"/>
</dbReference>
<organism evidence="1 2">
    <name type="scientific">Smittium megazygosporum</name>
    <dbReference type="NCBI Taxonomy" id="133381"/>
    <lineage>
        <taxon>Eukaryota</taxon>
        <taxon>Fungi</taxon>
        <taxon>Fungi incertae sedis</taxon>
        <taxon>Zoopagomycota</taxon>
        <taxon>Kickxellomycotina</taxon>
        <taxon>Harpellomycetes</taxon>
        <taxon>Harpellales</taxon>
        <taxon>Legeriomycetaceae</taxon>
        <taxon>Smittium</taxon>
    </lineage>
</organism>
<proteinExistence type="predicted"/>
<accession>A0A2T9XXH5</accession>
<gene>
    <name evidence="1" type="ORF">BB560_007265</name>
</gene>
<reference evidence="1 2" key="1">
    <citation type="journal article" date="2018" name="MBio">
        <title>Comparative Genomics Reveals the Core Gene Toolbox for the Fungus-Insect Symbiosis.</title>
        <authorList>
            <person name="Wang Y."/>
            <person name="Stata M."/>
            <person name="Wang W."/>
            <person name="Stajich J.E."/>
            <person name="White M.M."/>
            <person name="Moncalvo J.M."/>
        </authorList>
    </citation>
    <scope>NUCLEOTIDE SEQUENCE [LARGE SCALE GENOMIC DNA]</scope>
    <source>
        <strain evidence="1 2">SC-DP-2</strain>
    </source>
</reference>
<comment type="caution">
    <text evidence="1">The sequence shown here is derived from an EMBL/GenBank/DDBJ whole genome shotgun (WGS) entry which is preliminary data.</text>
</comment>